<feature type="compositionally biased region" description="Basic and acidic residues" evidence="1">
    <location>
        <begin position="43"/>
        <end position="68"/>
    </location>
</feature>
<evidence type="ECO:0000313" key="3">
    <source>
        <dbReference type="Proteomes" id="UP000746471"/>
    </source>
</evidence>
<gene>
    <name evidence="2" type="ORF">KHM83_15165</name>
</gene>
<reference evidence="2 3" key="1">
    <citation type="submission" date="2021-05" db="EMBL/GenBank/DDBJ databases">
        <title>Fusibacter ferrireducens sp. nov., an anaerobic, sulfur- and Fe-reducing bacterium isolated from the mangrove sediment.</title>
        <authorList>
            <person name="Qiu D."/>
        </authorList>
    </citation>
    <scope>NUCLEOTIDE SEQUENCE [LARGE SCALE GENOMIC DNA]</scope>
    <source>
        <strain evidence="2 3">DSM 12116</strain>
    </source>
</reference>
<sequence length="109" mass="12328">MGIRPVDMQVVVHKVQEVHSAKQSVVSKQENELLQSQNANKENVVEQHHTVATTEETRHNAINADREGQGGNYKPPDQKKSDEDEDETEEKKDAKRVIGNAGRHFDMKV</sequence>
<dbReference type="EMBL" id="JAHBCL010000029">
    <property type="protein sequence ID" value="MBS7528024.1"/>
    <property type="molecule type" value="Genomic_DNA"/>
</dbReference>
<name>A0ABS5PS78_9FIRM</name>
<accession>A0ABS5PS78</accession>
<dbReference type="RefSeq" id="WP_213237882.1">
    <property type="nucleotide sequence ID" value="NZ_JAHBCL010000029.1"/>
</dbReference>
<feature type="region of interest" description="Disordered" evidence="1">
    <location>
        <begin position="19"/>
        <end position="109"/>
    </location>
</feature>
<evidence type="ECO:0000256" key="1">
    <source>
        <dbReference type="SAM" id="MobiDB-lite"/>
    </source>
</evidence>
<feature type="compositionally biased region" description="Polar residues" evidence="1">
    <location>
        <begin position="21"/>
        <end position="41"/>
    </location>
</feature>
<comment type="caution">
    <text evidence="2">The sequence shown here is derived from an EMBL/GenBank/DDBJ whole genome shotgun (WGS) entry which is preliminary data.</text>
</comment>
<evidence type="ECO:0000313" key="2">
    <source>
        <dbReference type="EMBL" id="MBS7528024.1"/>
    </source>
</evidence>
<keyword evidence="3" id="KW-1185">Reference proteome</keyword>
<organism evidence="2 3">
    <name type="scientific">Fusibacter paucivorans</name>
    <dbReference type="NCBI Taxonomy" id="76009"/>
    <lineage>
        <taxon>Bacteria</taxon>
        <taxon>Bacillati</taxon>
        <taxon>Bacillota</taxon>
        <taxon>Clostridia</taxon>
        <taxon>Eubacteriales</taxon>
        <taxon>Eubacteriales Family XII. Incertae Sedis</taxon>
        <taxon>Fusibacter</taxon>
    </lineage>
</organism>
<dbReference type="Proteomes" id="UP000746471">
    <property type="component" value="Unassembled WGS sequence"/>
</dbReference>
<protein>
    <submittedName>
        <fullName evidence="2">Uncharacterized protein</fullName>
    </submittedName>
</protein>
<proteinExistence type="predicted"/>